<evidence type="ECO:0000256" key="1">
    <source>
        <dbReference type="SAM" id="Phobius"/>
    </source>
</evidence>
<dbReference type="InterPro" id="IPR011712">
    <property type="entry name" value="Sig_transdc_His_kin_sub3_dim/P"/>
</dbReference>
<keyword evidence="1" id="KW-0812">Transmembrane</keyword>
<dbReference type="GO" id="GO:0046983">
    <property type="term" value="F:protein dimerization activity"/>
    <property type="evidence" value="ECO:0007669"/>
    <property type="project" value="InterPro"/>
</dbReference>
<organism evidence="3 4">
    <name type="scientific">Gemmatimonas aurantiaca</name>
    <dbReference type="NCBI Taxonomy" id="173480"/>
    <lineage>
        <taxon>Bacteria</taxon>
        <taxon>Pseudomonadati</taxon>
        <taxon>Gemmatimonadota</taxon>
        <taxon>Gemmatimonadia</taxon>
        <taxon>Gemmatimonadales</taxon>
        <taxon>Gemmatimonadaceae</taxon>
        <taxon>Gemmatimonas</taxon>
    </lineage>
</organism>
<feature type="domain" description="Signal transduction histidine kinase subgroup 3 dimerisation and phosphoacceptor" evidence="2">
    <location>
        <begin position="126"/>
        <end position="192"/>
    </location>
</feature>
<evidence type="ECO:0000313" key="4">
    <source>
        <dbReference type="Proteomes" id="UP000264071"/>
    </source>
</evidence>
<reference evidence="3 4" key="1">
    <citation type="journal article" date="2018" name="Nat. Biotechnol.">
        <title>A standardized bacterial taxonomy based on genome phylogeny substantially revises the tree of life.</title>
        <authorList>
            <person name="Parks D.H."/>
            <person name="Chuvochina M."/>
            <person name="Waite D.W."/>
            <person name="Rinke C."/>
            <person name="Skarshewski A."/>
            <person name="Chaumeil P.A."/>
            <person name="Hugenholtz P."/>
        </authorList>
    </citation>
    <scope>NUCLEOTIDE SEQUENCE [LARGE SCALE GENOMIC DNA]</scope>
    <source>
        <strain evidence="3">UBA8844</strain>
    </source>
</reference>
<evidence type="ECO:0000313" key="3">
    <source>
        <dbReference type="EMBL" id="HCT56525.1"/>
    </source>
</evidence>
<accession>A0A3D4V623</accession>
<proteinExistence type="predicted"/>
<dbReference type="Pfam" id="PF07730">
    <property type="entry name" value="HisKA_3"/>
    <property type="match status" value="1"/>
</dbReference>
<dbReference type="GO" id="GO:0016020">
    <property type="term" value="C:membrane"/>
    <property type="evidence" value="ECO:0007669"/>
    <property type="project" value="InterPro"/>
</dbReference>
<gene>
    <name evidence="3" type="ORF">DGD08_04850</name>
</gene>
<feature type="transmembrane region" description="Helical" evidence="1">
    <location>
        <begin position="86"/>
        <end position="105"/>
    </location>
</feature>
<name>A0A3D4V623_9BACT</name>
<dbReference type="EMBL" id="DPIY01000005">
    <property type="protein sequence ID" value="HCT56525.1"/>
    <property type="molecule type" value="Genomic_DNA"/>
</dbReference>
<comment type="caution">
    <text evidence="3">The sequence shown here is derived from an EMBL/GenBank/DDBJ whole genome shotgun (WGS) entry which is preliminary data.</text>
</comment>
<evidence type="ECO:0000259" key="2">
    <source>
        <dbReference type="Pfam" id="PF07730"/>
    </source>
</evidence>
<dbReference type="GO" id="GO:0000155">
    <property type="term" value="F:phosphorelay sensor kinase activity"/>
    <property type="evidence" value="ECO:0007669"/>
    <property type="project" value="InterPro"/>
</dbReference>
<dbReference type="AlphaFoldDB" id="A0A3D4V623"/>
<sequence>MLHTLQSRTNSPTSFTTHRRPLLVRGHIAGTRYRIATHSRPGHCVAPEGTVGPATTTIVVVALPGGDDYGLCSRSPQPSVMRDARTLLIALLAALTLAGALGMAYRMRVRQLENVYHARLEERWAERSRMARELHDRLLQEFQGLMFHLQAVRDLLPDEPGRAVPVLDLTLLKGEEVIDEARKAVGELRSSEQEVAPYDSRPAAVAYRRGARQAWWRFGDRDGEHG</sequence>
<keyword evidence="1" id="KW-1133">Transmembrane helix</keyword>
<dbReference type="Proteomes" id="UP000264071">
    <property type="component" value="Unassembled WGS sequence"/>
</dbReference>
<protein>
    <recommendedName>
        <fullName evidence="2">Signal transduction histidine kinase subgroup 3 dimerisation and phosphoacceptor domain-containing protein</fullName>
    </recommendedName>
</protein>
<dbReference type="Gene3D" id="1.20.5.1930">
    <property type="match status" value="1"/>
</dbReference>
<keyword evidence="1" id="KW-0472">Membrane</keyword>